<dbReference type="PATRIC" id="fig|1235802.3.peg.5765"/>
<proteinExistence type="predicted"/>
<dbReference type="PANTHER" id="PTHR35848">
    <property type="entry name" value="OXALATE-BINDING PROTEIN"/>
    <property type="match status" value="1"/>
</dbReference>
<feature type="domain" description="Cupin type-2" evidence="2">
    <location>
        <begin position="44"/>
        <end position="109"/>
    </location>
</feature>
<dbReference type="Proteomes" id="UP000012589">
    <property type="component" value="Unassembled WGS sequence"/>
</dbReference>
<dbReference type="InterPro" id="IPR013096">
    <property type="entry name" value="Cupin_2"/>
</dbReference>
<dbReference type="Pfam" id="PF07883">
    <property type="entry name" value="Cupin_2"/>
    <property type="match status" value="1"/>
</dbReference>
<dbReference type="EMBL" id="AQFT01000160">
    <property type="protein sequence ID" value="EMZ19642.1"/>
    <property type="molecule type" value="Genomic_DNA"/>
</dbReference>
<dbReference type="OrthoDB" id="9804028at2"/>
<accession>N1ZRI2</accession>
<dbReference type="InterPro" id="IPR011051">
    <property type="entry name" value="RmlC_Cupin_sf"/>
</dbReference>
<dbReference type="Gene3D" id="2.60.120.10">
    <property type="entry name" value="Jelly Rolls"/>
    <property type="match status" value="1"/>
</dbReference>
<sequence length="125" mass="14135">MDLKNIFSVQLYPENSHGGKGELQKCRMWNQSNFETGLQYIDCVILKPNESIGIHTHGEDEEIYVILKGYGNLYSNGQNIKVKPGDVIVNSFHDTHGLENNSNIDMELFIFDVAKMEGENGITNK</sequence>
<keyword evidence="1" id="KW-0479">Metal-binding</keyword>
<dbReference type="eggNOG" id="COG1917">
    <property type="taxonomic scope" value="Bacteria"/>
</dbReference>
<gene>
    <name evidence="3" type="ORF">C823_05467</name>
</gene>
<evidence type="ECO:0000313" key="4">
    <source>
        <dbReference type="Proteomes" id="UP000012589"/>
    </source>
</evidence>
<dbReference type="SUPFAM" id="SSF51182">
    <property type="entry name" value="RmlC-like cupins"/>
    <property type="match status" value="1"/>
</dbReference>
<reference evidence="3 4" key="1">
    <citation type="journal article" date="2014" name="Genome Announc.">
        <title>Draft genome sequences of the altered schaedler flora, a defined bacterial community from gnotobiotic mice.</title>
        <authorList>
            <person name="Wannemuehler M.J."/>
            <person name="Overstreet A.M."/>
            <person name="Ward D.V."/>
            <person name="Phillips G.J."/>
        </authorList>
    </citation>
    <scope>NUCLEOTIDE SEQUENCE [LARGE SCALE GENOMIC DNA]</scope>
    <source>
        <strain evidence="3 4">ASF492</strain>
    </source>
</reference>
<dbReference type="AlphaFoldDB" id="N1ZRI2"/>
<evidence type="ECO:0000259" key="2">
    <source>
        <dbReference type="Pfam" id="PF07883"/>
    </source>
</evidence>
<dbReference type="PANTHER" id="PTHR35848:SF6">
    <property type="entry name" value="CUPIN TYPE-2 DOMAIN-CONTAINING PROTEIN"/>
    <property type="match status" value="1"/>
</dbReference>
<evidence type="ECO:0000313" key="3">
    <source>
        <dbReference type="EMBL" id="EMZ19642.1"/>
    </source>
</evidence>
<dbReference type="InterPro" id="IPR014710">
    <property type="entry name" value="RmlC-like_jellyroll"/>
</dbReference>
<dbReference type="GO" id="GO:0046872">
    <property type="term" value="F:metal ion binding"/>
    <property type="evidence" value="ECO:0007669"/>
    <property type="project" value="UniProtKB-KW"/>
</dbReference>
<dbReference type="InterPro" id="IPR051610">
    <property type="entry name" value="GPI/OXD"/>
</dbReference>
<evidence type="ECO:0000256" key="1">
    <source>
        <dbReference type="ARBA" id="ARBA00022723"/>
    </source>
</evidence>
<keyword evidence="4" id="KW-1185">Reference proteome</keyword>
<organism evidence="3 4">
    <name type="scientific">Eubacterium plexicaudatum ASF492</name>
    <dbReference type="NCBI Taxonomy" id="1235802"/>
    <lineage>
        <taxon>Bacteria</taxon>
        <taxon>Bacillati</taxon>
        <taxon>Bacillota</taxon>
        <taxon>Clostridia</taxon>
        <taxon>Eubacteriales</taxon>
        <taxon>Eubacteriaceae</taxon>
        <taxon>Eubacterium</taxon>
    </lineage>
</organism>
<dbReference type="STRING" id="1235802.C823_05467"/>
<dbReference type="HOGENOM" id="CLU_116722_3_0_9"/>
<name>N1ZRI2_9FIRM</name>
<protein>
    <recommendedName>
        <fullName evidence="2">Cupin type-2 domain-containing protein</fullName>
    </recommendedName>
</protein>
<comment type="caution">
    <text evidence="3">The sequence shown here is derived from an EMBL/GenBank/DDBJ whole genome shotgun (WGS) entry which is preliminary data.</text>
</comment>